<dbReference type="Gene3D" id="2.10.70.10">
    <property type="entry name" value="Complement Module, domain 1"/>
    <property type="match status" value="1"/>
</dbReference>
<dbReference type="AlphaFoldDB" id="A0AAJ7T3R3"/>
<keyword evidence="6" id="KW-1185">Reference proteome</keyword>
<organism evidence="6 7">
    <name type="scientific">Petromyzon marinus</name>
    <name type="common">Sea lamprey</name>
    <dbReference type="NCBI Taxonomy" id="7757"/>
    <lineage>
        <taxon>Eukaryota</taxon>
        <taxon>Metazoa</taxon>
        <taxon>Chordata</taxon>
        <taxon>Craniata</taxon>
        <taxon>Vertebrata</taxon>
        <taxon>Cyclostomata</taxon>
        <taxon>Hyperoartia</taxon>
        <taxon>Petromyzontiformes</taxon>
        <taxon>Petromyzontidae</taxon>
        <taxon>Petromyzon</taxon>
    </lineage>
</organism>
<keyword evidence="2" id="KW-0768">Sushi</keyword>
<keyword evidence="4" id="KW-0472">Membrane</keyword>
<evidence type="ECO:0000259" key="5">
    <source>
        <dbReference type="PROSITE" id="PS50923"/>
    </source>
</evidence>
<dbReference type="SUPFAM" id="SSF57535">
    <property type="entry name" value="Complement control module/SCR domain"/>
    <property type="match status" value="1"/>
</dbReference>
<evidence type="ECO:0000313" key="6">
    <source>
        <dbReference type="Proteomes" id="UP001318040"/>
    </source>
</evidence>
<dbReference type="SMART" id="SM00032">
    <property type="entry name" value="CCP"/>
    <property type="match status" value="1"/>
</dbReference>
<evidence type="ECO:0000256" key="1">
    <source>
        <dbReference type="ARBA" id="ARBA00023157"/>
    </source>
</evidence>
<keyword evidence="1" id="KW-1015">Disulfide bond</keyword>
<name>A0AAJ7T3R3_PETMA</name>
<feature type="region of interest" description="Disordered" evidence="3">
    <location>
        <begin position="135"/>
        <end position="174"/>
    </location>
</feature>
<keyword evidence="4" id="KW-1133">Transmembrane helix</keyword>
<feature type="compositionally biased region" description="Basic and acidic residues" evidence="3">
    <location>
        <begin position="140"/>
        <end position="171"/>
    </location>
</feature>
<dbReference type="Pfam" id="PF00084">
    <property type="entry name" value="Sushi"/>
    <property type="match status" value="1"/>
</dbReference>
<dbReference type="PROSITE" id="PS50923">
    <property type="entry name" value="SUSHI"/>
    <property type="match status" value="1"/>
</dbReference>
<dbReference type="RefSeq" id="XP_032809850.1">
    <property type="nucleotide sequence ID" value="XM_032953959.1"/>
</dbReference>
<dbReference type="Proteomes" id="UP001318040">
    <property type="component" value="Chromosome 14"/>
</dbReference>
<accession>A0AAJ7T3R3</accession>
<feature type="transmembrane region" description="Helical" evidence="4">
    <location>
        <begin position="103"/>
        <end position="125"/>
    </location>
</feature>
<feature type="domain" description="Sushi" evidence="5">
    <location>
        <begin position="20"/>
        <end position="94"/>
    </location>
</feature>
<dbReference type="InterPro" id="IPR000436">
    <property type="entry name" value="Sushi_SCR_CCP_dom"/>
</dbReference>
<evidence type="ECO:0000256" key="4">
    <source>
        <dbReference type="SAM" id="Phobius"/>
    </source>
</evidence>
<gene>
    <name evidence="7" type="primary">SUSD3</name>
</gene>
<reference evidence="7" key="1">
    <citation type="submission" date="2025-08" db="UniProtKB">
        <authorList>
            <consortium name="RefSeq"/>
        </authorList>
    </citation>
    <scope>IDENTIFICATION</scope>
    <source>
        <tissue evidence="7">Sperm</tissue>
    </source>
</reference>
<feature type="region of interest" description="Disordered" evidence="3">
    <location>
        <begin position="223"/>
        <end position="256"/>
    </location>
</feature>
<feature type="compositionally biased region" description="Basic residues" evidence="3">
    <location>
        <begin position="240"/>
        <end position="256"/>
    </location>
</feature>
<sequence length="256" mass="26964">MEDGDEKEAAIVREDYGEGVSCPDVAPPLGGWLSLESRNESLAGVGTAGGALAPGAVLLFACRAGYRLVGGARITCSLRDGTPTWSATPPVCQEDEMGYRVAVLASVVSGALILVLSTAFVSCCLRNRRLRHQQQRQQQRRHEGGHGEGMEFVEEREVGGRTGRERARGRGYDNVGFHGPDDALPTLCSAGYQIFPFAPGQPAPAGLPPGCIPIAVLALPLPDLPRHAAPPPPGPPGRASHPHQAGKARASRKCAR</sequence>
<dbReference type="CTD" id="203328"/>
<proteinExistence type="predicted"/>
<keyword evidence="4" id="KW-0812">Transmembrane</keyword>
<dbReference type="InterPro" id="IPR053067">
    <property type="entry name" value="SUSD3"/>
</dbReference>
<comment type="caution">
    <text evidence="2">Lacks conserved residue(s) required for the propagation of feature annotation.</text>
</comment>
<evidence type="ECO:0000313" key="7">
    <source>
        <dbReference type="RefSeq" id="XP_032809850.1"/>
    </source>
</evidence>
<dbReference type="CDD" id="cd00033">
    <property type="entry name" value="CCP"/>
    <property type="match status" value="1"/>
</dbReference>
<evidence type="ECO:0000256" key="3">
    <source>
        <dbReference type="SAM" id="MobiDB-lite"/>
    </source>
</evidence>
<dbReference type="PANTHER" id="PTHR46879">
    <property type="entry name" value="SUSHI DOMAIN-CONTAINING PROTEIN 3"/>
    <property type="match status" value="1"/>
</dbReference>
<evidence type="ECO:0000256" key="2">
    <source>
        <dbReference type="PROSITE-ProRule" id="PRU00302"/>
    </source>
</evidence>
<dbReference type="InterPro" id="IPR035976">
    <property type="entry name" value="Sushi/SCR/CCP_sf"/>
</dbReference>
<protein>
    <submittedName>
        <fullName evidence="7">Sushi domain-containing protein 3</fullName>
    </submittedName>
</protein>
<dbReference type="KEGG" id="pmrn:116942264"/>